<feature type="domain" description="Glycoside-hydrolase family GH114 TIM-barrel" evidence="3">
    <location>
        <begin position="1"/>
        <end position="155"/>
    </location>
</feature>
<proteinExistence type="predicted"/>
<dbReference type="GO" id="GO:0004557">
    <property type="term" value="F:alpha-galactosidase activity"/>
    <property type="evidence" value="ECO:0007669"/>
    <property type="project" value="UniProtKB-EC"/>
</dbReference>
<dbReference type="Proteomes" id="UP000799302">
    <property type="component" value="Unassembled WGS sequence"/>
</dbReference>
<keyword evidence="4" id="KW-0378">Hydrolase</keyword>
<comment type="catalytic activity">
    <reaction evidence="1">
        <text>Hydrolysis of terminal, non-reducing alpha-D-galactose residues in alpha-D-galactosides, including galactose oligosaccharides, galactomannans and galactolipids.</text>
        <dbReference type="EC" id="3.2.1.22"/>
    </reaction>
</comment>
<dbReference type="InterPro" id="IPR004352">
    <property type="entry name" value="GH114_TIM-barrel"/>
</dbReference>
<dbReference type="SUPFAM" id="SSF51445">
    <property type="entry name" value="(Trans)glycosidases"/>
    <property type="match status" value="1"/>
</dbReference>
<accession>A0A6A6UCW5</accession>
<evidence type="ECO:0000256" key="2">
    <source>
        <dbReference type="ARBA" id="ARBA00012755"/>
    </source>
</evidence>
<dbReference type="EMBL" id="MU004236">
    <property type="protein sequence ID" value="KAF2668764.1"/>
    <property type="molecule type" value="Genomic_DNA"/>
</dbReference>
<dbReference type="EC" id="3.2.1.22" evidence="2"/>
<keyword evidence="5" id="KW-1185">Reference proteome</keyword>
<dbReference type="PANTHER" id="PTHR35273">
    <property type="entry name" value="ALPHA-1,4 POLYGALACTOSAMINIDASE, PUTATIVE (AFU_ORTHOLOGUE AFUA_3G07890)-RELATED"/>
    <property type="match status" value="1"/>
</dbReference>
<evidence type="ECO:0000256" key="1">
    <source>
        <dbReference type="ARBA" id="ARBA00001255"/>
    </source>
</evidence>
<gene>
    <name evidence="4" type="ORF">BT63DRAFT_471901</name>
</gene>
<protein>
    <recommendedName>
        <fullName evidence="2">alpha-galactosidase</fullName>
        <ecNumber evidence="2">3.2.1.22</ecNumber>
    </recommendedName>
</protein>
<dbReference type="InterPro" id="IPR013785">
    <property type="entry name" value="Aldolase_TIM"/>
</dbReference>
<name>A0A6A6UCW5_9PEZI</name>
<dbReference type="Pfam" id="PF03537">
    <property type="entry name" value="Glyco_hydro_114"/>
    <property type="match status" value="1"/>
</dbReference>
<dbReference type="AlphaFoldDB" id="A0A6A6UCW5"/>
<dbReference type="InterPro" id="IPR017853">
    <property type="entry name" value="GH"/>
</dbReference>
<dbReference type="OrthoDB" id="2108802at2759"/>
<evidence type="ECO:0000313" key="4">
    <source>
        <dbReference type="EMBL" id="KAF2668764.1"/>
    </source>
</evidence>
<dbReference type="Gene3D" id="3.20.20.70">
    <property type="entry name" value="Aldolase class I"/>
    <property type="match status" value="1"/>
</dbReference>
<evidence type="ECO:0000259" key="3">
    <source>
        <dbReference type="Pfam" id="PF03537"/>
    </source>
</evidence>
<reference evidence="4" key="1">
    <citation type="journal article" date="2020" name="Stud. Mycol.">
        <title>101 Dothideomycetes genomes: a test case for predicting lifestyles and emergence of pathogens.</title>
        <authorList>
            <person name="Haridas S."/>
            <person name="Albert R."/>
            <person name="Binder M."/>
            <person name="Bloem J."/>
            <person name="Labutti K."/>
            <person name="Salamov A."/>
            <person name="Andreopoulos B."/>
            <person name="Baker S."/>
            <person name="Barry K."/>
            <person name="Bills G."/>
            <person name="Bluhm B."/>
            <person name="Cannon C."/>
            <person name="Castanera R."/>
            <person name="Culley D."/>
            <person name="Daum C."/>
            <person name="Ezra D."/>
            <person name="Gonzalez J."/>
            <person name="Henrissat B."/>
            <person name="Kuo A."/>
            <person name="Liang C."/>
            <person name="Lipzen A."/>
            <person name="Lutzoni F."/>
            <person name="Magnuson J."/>
            <person name="Mondo S."/>
            <person name="Nolan M."/>
            <person name="Ohm R."/>
            <person name="Pangilinan J."/>
            <person name="Park H.-J."/>
            <person name="Ramirez L."/>
            <person name="Alfaro M."/>
            <person name="Sun H."/>
            <person name="Tritt A."/>
            <person name="Yoshinaga Y."/>
            <person name="Zwiers L.-H."/>
            <person name="Turgeon B."/>
            <person name="Goodwin S."/>
            <person name="Spatafora J."/>
            <person name="Crous P."/>
            <person name="Grigoriev I."/>
        </authorList>
    </citation>
    <scope>NUCLEOTIDE SEQUENCE</scope>
    <source>
        <strain evidence="4">CBS 115976</strain>
    </source>
</reference>
<feature type="non-terminal residue" evidence="4">
    <location>
        <position position="1"/>
    </location>
</feature>
<organism evidence="4 5">
    <name type="scientific">Microthyrium microscopicum</name>
    <dbReference type="NCBI Taxonomy" id="703497"/>
    <lineage>
        <taxon>Eukaryota</taxon>
        <taxon>Fungi</taxon>
        <taxon>Dikarya</taxon>
        <taxon>Ascomycota</taxon>
        <taxon>Pezizomycotina</taxon>
        <taxon>Dothideomycetes</taxon>
        <taxon>Dothideomycetes incertae sedis</taxon>
        <taxon>Microthyriales</taxon>
        <taxon>Microthyriaceae</taxon>
        <taxon>Microthyrium</taxon>
    </lineage>
</organism>
<evidence type="ECO:0000313" key="5">
    <source>
        <dbReference type="Proteomes" id="UP000799302"/>
    </source>
</evidence>
<dbReference type="PANTHER" id="PTHR35273:SF2">
    <property type="entry name" value="ALPHA-GALACTOSIDASE"/>
    <property type="match status" value="1"/>
</dbReference>
<sequence length="166" mass="17808">ICYYSAGSAENWRSDYGSFSSSDKGEGLQGWAGENWLNIRSNNVLNVMKKRIDLASQKGCDAIDPDNMDAYDNGGGGFSLTQDDSVKYLKSMASYAAAKGMSTGLKNAQAILGDVLSNVQFAINEECAVTEDTKCSEYDSLLSAGKALFHIVSYSADISTTSTNNM</sequence>